<feature type="region of interest" description="Disordered" evidence="3">
    <location>
        <begin position="34"/>
        <end position="84"/>
    </location>
</feature>
<evidence type="ECO:0000259" key="4">
    <source>
        <dbReference type="SMART" id="SM01135"/>
    </source>
</evidence>
<proteinExistence type="predicted"/>
<evidence type="ECO:0000256" key="3">
    <source>
        <dbReference type="SAM" id="MobiDB-lite"/>
    </source>
</evidence>
<evidence type="ECO:0000313" key="5">
    <source>
        <dbReference type="EMBL" id="KAK1558103.1"/>
    </source>
</evidence>
<feature type="compositionally biased region" description="Polar residues" evidence="3">
    <location>
        <begin position="41"/>
        <end position="54"/>
    </location>
</feature>
<accession>A0AAD8PHE2</accession>
<evidence type="ECO:0000256" key="1">
    <source>
        <dbReference type="ARBA" id="ARBA00004123"/>
    </source>
</evidence>
<dbReference type="SMART" id="SM01135">
    <property type="entry name" value="DIRP"/>
    <property type="match status" value="1"/>
</dbReference>
<feature type="compositionally biased region" description="Polar residues" evidence="3">
    <location>
        <begin position="123"/>
        <end position="132"/>
    </location>
</feature>
<comment type="caution">
    <text evidence="5">The sequence shown here is derived from an EMBL/GenBank/DDBJ whole genome shotgun (WGS) entry which is preliminary data.</text>
</comment>
<dbReference type="EMBL" id="JAUUTY010001355">
    <property type="protein sequence ID" value="KAK1558103.1"/>
    <property type="molecule type" value="Genomic_DNA"/>
</dbReference>
<gene>
    <name evidence="5" type="ORF">QYE76_008224</name>
</gene>
<name>A0AAD8PHE2_LOLMU</name>
<reference evidence="5" key="1">
    <citation type="submission" date="2023-07" db="EMBL/GenBank/DDBJ databases">
        <title>A chromosome-level genome assembly of Lolium multiflorum.</title>
        <authorList>
            <person name="Chen Y."/>
            <person name="Copetti D."/>
            <person name="Kolliker R."/>
            <person name="Studer B."/>
        </authorList>
    </citation>
    <scope>NUCLEOTIDE SEQUENCE</scope>
    <source>
        <strain evidence="5">02402/16</strain>
        <tissue evidence="5">Leaf</tissue>
    </source>
</reference>
<evidence type="ECO:0000313" key="6">
    <source>
        <dbReference type="Proteomes" id="UP001231189"/>
    </source>
</evidence>
<dbReference type="PANTHER" id="PTHR21689">
    <property type="entry name" value="LIN-9"/>
    <property type="match status" value="1"/>
</dbReference>
<dbReference type="PANTHER" id="PTHR21689:SF2">
    <property type="entry name" value="PROTEIN LIN-9 HOMOLOG"/>
    <property type="match status" value="1"/>
</dbReference>
<dbReference type="InterPro" id="IPR033471">
    <property type="entry name" value="DIRP"/>
</dbReference>
<keyword evidence="2" id="KW-0539">Nucleus</keyword>
<dbReference type="GO" id="GO:0003677">
    <property type="term" value="F:DNA binding"/>
    <property type="evidence" value="ECO:0007669"/>
    <property type="project" value="TreeGrafter"/>
</dbReference>
<dbReference type="GO" id="GO:0006351">
    <property type="term" value="P:DNA-templated transcription"/>
    <property type="evidence" value="ECO:0007669"/>
    <property type="project" value="InterPro"/>
</dbReference>
<dbReference type="GO" id="GO:0005654">
    <property type="term" value="C:nucleoplasm"/>
    <property type="evidence" value="ECO:0007669"/>
    <property type="project" value="TreeGrafter"/>
</dbReference>
<dbReference type="AlphaFoldDB" id="A0AAD8PHE2"/>
<dbReference type="GO" id="GO:0051726">
    <property type="term" value="P:regulation of cell cycle"/>
    <property type="evidence" value="ECO:0007669"/>
    <property type="project" value="TreeGrafter"/>
</dbReference>
<organism evidence="5 6">
    <name type="scientific">Lolium multiflorum</name>
    <name type="common">Italian ryegrass</name>
    <name type="synonym">Lolium perenne subsp. multiflorum</name>
    <dbReference type="NCBI Taxonomy" id="4521"/>
    <lineage>
        <taxon>Eukaryota</taxon>
        <taxon>Viridiplantae</taxon>
        <taxon>Streptophyta</taxon>
        <taxon>Embryophyta</taxon>
        <taxon>Tracheophyta</taxon>
        <taxon>Spermatophyta</taxon>
        <taxon>Magnoliopsida</taxon>
        <taxon>Liliopsida</taxon>
        <taxon>Poales</taxon>
        <taxon>Poaceae</taxon>
        <taxon>BOP clade</taxon>
        <taxon>Pooideae</taxon>
        <taxon>Poodae</taxon>
        <taxon>Poeae</taxon>
        <taxon>Poeae Chloroplast Group 2 (Poeae type)</taxon>
        <taxon>Loliodinae</taxon>
        <taxon>Loliinae</taxon>
        <taxon>Lolium</taxon>
    </lineage>
</organism>
<feature type="region of interest" description="Disordered" evidence="3">
    <location>
        <begin position="121"/>
        <end position="150"/>
    </location>
</feature>
<dbReference type="GO" id="GO:0017053">
    <property type="term" value="C:transcription repressor complex"/>
    <property type="evidence" value="ECO:0007669"/>
    <property type="project" value="InterPro"/>
</dbReference>
<keyword evidence="6" id="KW-1185">Reference proteome</keyword>
<evidence type="ECO:0000256" key="2">
    <source>
        <dbReference type="ARBA" id="ARBA00023242"/>
    </source>
</evidence>
<protein>
    <recommendedName>
        <fullName evidence="4">DIRP domain-containing protein</fullName>
    </recommendedName>
</protein>
<sequence>MVSTRKLRNLIKHNAEINEDWNDKDATVVHRSRVRDGSYSDCESNGSPETSRNPQKPVLAKLQSMSKTSDTRCPDLLQSQPDSSSYGCLSLLKEKIPGDETSALDALHTLADGPVNILRPFSNAETESSTHIKGSKGNESDDKPSAPATVPFFEKNANSRKRKKIERLSEIANNEMITRKSARLMKDPHHDGITISEVEQKDPHNDGSAISEVEAMDNMDATQNALSQKSDSMSKARSSHKLGILKSLAPECKPSEVADDSRNNITNPVNSVVDLKDKLRRWCMSEWCCTAIDCPWFPKNDFFAEYLNHVKLGHESAKNEFVKCLNQVEMGHGPKLIRVEWGVITSSFGKPRRFSKQFLQEEREKLSQYHESVGQQYPDLQSVVREGLPTDLARPLAVGQGAIACHPKTRELHDGSVLTVDRNRCRVLQIDGSELKSGFEFVMGTNMQREVTHLRWKIMCEISSSRVNIRDLPGYLLANDW</sequence>
<dbReference type="Proteomes" id="UP001231189">
    <property type="component" value="Unassembled WGS sequence"/>
</dbReference>
<dbReference type="Pfam" id="PF06584">
    <property type="entry name" value="DIRP"/>
    <property type="match status" value="1"/>
</dbReference>
<feature type="domain" description="DIRP" evidence="4">
    <location>
        <begin position="316"/>
        <end position="408"/>
    </location>
</feature>
<comment type="subcellular location">
    <subcellularLocation>
        <location evidence="1">Nucleus</location>
    </subcellularLocation>
</comment>
<dbReference type="InterPro" id="IPR010561">
    <property type="entry name" value="LIN-9/ALY1"/>
</dbReference>
<dbReference type="GO" id="GO:0006357">
    <property type="term" value="P:regulation of transcription by RNA polymerase II"/>
    <property type="evidence" value="ECO:0007669"/>
    <property type="project" value="TreeGrafter"/>
</dbReference>